<evidence type="ECO:0000256" key="4">
    <source>
        <dbReference type="ARBA" id="ARBA00022833"/>
    </source>
</evidence>
<dbReference type="PANTHER" id="PTHR46179:SF26">
    <property type="entry name" value="ZINC FINGER PROTEIN 423 HOMOLOG"/>
    <property type="match status" value="1"/>
</dbReference>
<dbReference type="Gene3D" id="3.30.160.60">
    <property type="entry name" value="Classic Zinc Finger"/>
    <property type="match status" value="4"/>
</dbReference>
<reference evidence="8" key="1">
    <citation type="submission" date="2015-10" db="EMBL/GenBank/DDBJ databases">
        <authorList>
            <person name="Regsiter A."/>
            <person name="william w."/>
        </authorList>
    </citation>
    <scope>NUCLEOTIDE SEQUENCE</scope>
    <source>
        <strain evidence="8">Montdore</strain>
    </source>
</reference>
<proteinExistence type="predicted"/>
<dbReference type="PROSITE" id="PS50157">
    <property type="entry name" value="ZINC_FINGER_C2H2_2"/>
    <property type="match status" value="6"/>
</dbReference>
<dbReference type="FunFam" id="3.30.160.60:FF:000072">
    <property type="entry name" value="zinc finger protein 143 isoform X1"/>
    <property type="match status" value="1"/>
</dbReference>
<dbReference type="FunFam" id="3.30.160.60:FF:000446">
    <property type="entry name" value="Zinc finger protein"/>
    <property type="match status" value="1"/>
</dbReference>
<gene>
    <name evidence="8" type="ORF">GSTUAT00003536001</name>
</gene>
<organism evidence="8 9">
    <name type="scientific">Tuber aestivum</name>
    <name type="common">summer truffle</name>
    <dbReference type="NCBI Taxonomy" id="59557"/>
    <lineage>
        <taxon>Eukaryota</taxon>
        <taxon>Fungi</taxon>
        <taxon>Dikarya</taxon>
        <taxon>Ascomycota</taxon>
        <taxon>Pezizomycotina</taxon>
        <taxon>Pezizomycetes</taxon>
        <taxon>Pezizales</taxon>
        <taxon>Tuberaceae</taxon>
        <taxon>Tuber</taxon>
    </lineage>
</organism>
<feature type="domain" description="C2H2-type" evidence="7">
    <location>
        <begin position="397"/>
        <end position="425"/>
    </location>
</feature>
<evidence type="ECO:0000256" key="2">
    <source>
        <dbReference type="ARBA" id="ARBA00022737"/>
    </source>
</evidence>
<feature type="domain" description="C2H2-type" evidence="7">
    <location>
        <begin position="210"/>
        <end position="241"/>
    </location>
</feature>
<feature type="domain" description="C2H2-type" evidence="7">
    <location>
        <begin position="90"/>
        <end position="119"/>
    </location>
</feature>
<feature type="region of interest" description="Disordered" evidence="6">
    <location>
        <begin position="1"/>
        <end position="89"/>
    </location>
</feature>
<dbReference type="PROSITE" id="PS00028">
    <property type="entry name" value="ZINC_FINGER_C2H2_1"/>
    <property type="match status" value="4"/>
</dbReference>
<keyword evidence="2" id="KW-0677">Repeat</keyword>
<feature type="domain" description="C2H2-type" evidence="7">
    <location>
        <begin position="120"/>
        <end position="150"/>
    </location>
</feature>
<keyword evidence="4" id="KW-0862">Zinc</keyword>
<feature type="compositionally biased region" description="Acidic residues" evidence="6">
    <location>
        <begin position="543"/>
        <end position="556"/>
    </location>
</feature>
<keyword evidence="3 5" id="KW-0863">Zinc-finger</keyword>
<dbReference type="InterPro" id="IPR013087">
    <property type="entry name" value="Znf_C2H2_type"/>
</dbReference>
<dbReference type="GO" id="GO:0000981">
    <property type="term" value="F:DNA-binding transcription factor activity, RNA polymerase II-specific"/>
    <property type="evidence" value="ECO:0007669"/>
    <property type="project" value="UniProtKB-ARBA"/>
</dbReference>
<evidence type="ECO:0000256" key="3">
    <source>
        <dbReference type="ARBA" id="ARBA00022771"/>
    </source>
</evidence>
<accession>A0A292PXS3</accession>
<dbReference type="SMART" id="SM00355">
    <property type="entry name" value="ZnF_C2H2"/>
    <property type="match status" value="9"/>
</dbReference>
<dbReference type="InterPro" id="IPR051061">
    <property type="entry name" value="Zinc_finger_trans_reg"/>
</dbReference>
<evidence type="ECO:0000256" key="5">
    <source>
        <dbReference type="PROSITE-ProRule" id="PRU00042"/>
    </source>
</evidence>
<sequence length="556" mass="62245">MPGRVKLTSAAPVEAIPSTKPPATENPVSVAKGPRKRSASSTSSPPSSKLKKKTAEATIVELGELAPAPEPVPKWAPEKKAAGKPREKKFPCTEPGCDKRFTRPCRLAEHLRSHTGERPFQCSVEGCDMSFLRESHLKAHTRAKHLQDKRYVCTFVIPEGEEAQLGDFGFKRIAGQGGKVVNGGRECGARFTTNQHLKRHLESHQKSFPHVCVDYPPCNEGFRKRGPLARHIRETHCGLLPWACPHMDADDSTKHCSYASDTKRKLETHIASQHSSIPKLRFWCDICQKNPGPPPLEDISTNDTAFPIQRTILPDTTSFSSYRELRAHTNAAHPPTCQHCSHRSPNHKALKLHIHNKHDIPLDKRRTHICEICGQGLTKPQYVKTHVRIVHKGYRPFVCPHCPRDFQYKAPLQKHISRAHNPNPETKSGERKSGRPRALIRRLGLIEELSGYGYENSGRHLACPVDGCRWRYARLYDLRNHLGSANGHGFRPEQVDELMLGLQKDGLGEGDEMNDDDGSGSEWENGEIEDEEEGWSQLGSASESEEWGLSDDDGED</sequence>
<keyword evidence="9" id="KW-1185">Reference proteome</keyword>
<evidence type="ECO:0000256" key="6">
    <source>
        <dbReference type="SAM" id="MobiDB-lite"/>
    </source>
</evidence>
<dbReference type="Proteomes" id="UP001412239">
    <property type="component" value="Unassembled WGS sequence"/>
</dbReference>
<dbReference type="GO" id="GO:0005634">
    <property type="term" value="C:nucleus"/>
    <property type="evidence" value="ECO:0007669"/>
    <property type="project" value="TreeGrafter"/>
</dbReference>
<name>A0A292PXS3_9PEZI</name>
<protein>
    <recommendedName>
        <fullName evidence="7">C2H2-type domain-containing protein</fullName>
    </recommendedName>
</protein>
<feature type="compositionally biased region" description="Acidic residues" evidence="6">
    <location>
        <begin position="508"/>
        <end position="534"/>
    </location>
</feature>
<feature type="compositionally biased region" description="Low complexity" evidence="6">
    <location>
        <begin position="39"/>
        <end position="48"/>
    </location>
</feature>
<evidence type="ECO:0000313" key="9">
    <source>
        <dbReference type="Proteomes" id="UP001412239"/>
    </source>
</evidence>
<feature type="domain" description="C2H2-type" evidence="7">
    <location>
        <begin position="368"/>
        <end position="396"/>
    </location>
</feature>
<dbReference type="AlphaFoldDB" id="A0A292PXS3"/>
<evidence type="ECO:0000256" key="1">
    <source>
        <dbReference type="ARBA" id="ARBA00022723"/>
    </source>
</evidence>
<dbReference type="GO" id="GO:0008270">
    <property type="term" value="F:zinc ion binding"/>
    <property type="evidence" value="ECO:0007669"/>
    <property type="project" value="UniProtKB-KW"/>
</dbReference>
<dbReference type="Pfam" id="PF00096">
    <property type="entry name" value="zf-C2H2"/>
    <property type="match status" value="2"/>
</dbReference>
<dbReference type="InterPro" id="IPR036236">
    <property type="entry name" value="Znf_C2H2_sf"/>
</dbReference>
<feature type="domain" description="C2H2-type" evidence="7">
    <location>
        <begin position="186"/>
        <end position="209"/>
    </location>
</feature>
<keyword evidence="1" id="KW-0479">Metal-binding</keyword>
<feature type="compositionally biased region" description="Basic and acidic residues" evidence="6">
    <location>
        <begin position="76"/>
        <end position="89"/>
    </location>
</feature>
<feature type="region of interest" description="Disordered" evidence="6">
    <location>
        <begin position="417"/>
        <end position="437"/>
    </location>
</feature>
<dbReference type="GO" id="GO:0000978">
    <property type="term" value="F:RNA polymerase II cis-regulatory region sequence-specific DNA binding"/>
    <property type="evidence" value="ECO:0007669"/>
    <property type="project" value="UniProtKB-ARBA"/>
</dbReference>
<feature type="region of interest" description="Disordered" evidence="6">
    <location>
        <begin position="505"/>
        <end position="556"/>
    </location>
</feature>
<evidence type="ECO:0000259" key="7">
    <source>
        <dbReference type="PROSITE" id="PS50157"/>
    </source>
</evidence>
<evidence type="ECO:0000313" key="8">
    <source>
        <dbReference type="EMBL" id="CUS12402.1"/>
    </source>
</evidence>
<dbReference type="EMBL" id="LN890993">
    <property type="protein sequence ID" value="CUS12402.1"/>
    <property type="molecule type" value="Genomic_DNA"/>
</dbReference>
<dbReference type="PANTHER" id="PTHR46179">
    <property type="entry name" value="ZINC FINGER PROTEIN"/>
    <property type="match status" value="1"/>
</dbReference>
<dbReference type="SUPFAM" id="SSF57667">
    <property type="entry name" value="beta-beta-alpha zinc fingers"/>
    <property type="match status" value="3"/>
</dbReference>